<accession>A0A024H3C4</accession>
<keyword evidence="3" id="KW-1185">Reference proteome</keyword>
<name>A0A024H3C4_9MICC</name>
<dbReference type="AlphaFoldDB" id="A0A024H3C4"/>
<dbReference type="Proteomes" id="UP000035722">
    <property type="component" value="Unassembled WGS sequence"/>
</dbReference>
<evidence type="ECO:0000256" key="1">
    <source>
        <dbReference type="SAM" id="MobiDB-lite"/>
    </source>
</evidence>
<reference evidence="3" key="1">
    <citation type="journal article" date="2014" name="Genome Announc.">
        <title>Genome Sequence of Arthrobacter siccitolerans 4J27, a Xeroprotectant-Producing Desiccation-Tolerant Microorganism.</title>
        <authorList>
            <person name="Manzanera M."/>
            <person name="Santa-Cruz-Calvo L."/>
            <person name="Vilchez J.I."/>
            <person name="Garcia-Fontana C."/>
            <person name="Silva-Castro G.A."/>
            <person name="Calvo C."/>
            <person name="Gonzalez-Lopez J."/>
        </authorList>
    </citation>
    <scope>NUCLEOTIDE SEQUENCE [LARGE SCALE GENOMIC DNA]</scope>
    <source>
        <strain evidence="3">4J27</strain>
    </source>
</reference>
<dbReference type="EMBL" id="CAQI01000043">
    <property type="protein sequence ID" value="CCQ46241.1"/>
    <property type="molecule type" value="Genomic_DNA"/>
</dbReference>
<evidence type="ECO:0000313" key="2">
    <source>
        <dbReference type="EMBL" id="CCQ46241.1"/>
    </source>
</evidence>
<organism evidence="2 3">
    <name type="scientific">Pseudarthrobacter siccitolerans</name>
    <dbReference type="NCBI Taxonomy" id="861266"/>
    <lineage>
        <taxon>Bacteria</taxon>
        <taxon>Bacillati</taxon>
        <taxon>Actinomycetota</taxon>
        <taxon>Actinomycetes</taxon>
        <taxon>Micrococcales</taxon>
        <taxon>Micrococcaceae</taxon>
        <taxon>Pseudarthrobacter</taxon>
    </lineage>
</organism>
<feature type="region of interest" description="Disordered" evidence="1">
    <location>
        <begin position="1"/>
        <end position="24"/>
    </location>
</feature>
<comment type="caution">
    <text evidence="2">The sequence shown here is derived from an EMBL/GenBank/DDBJ whole genome shotgun (WGS) entry which is preliminary data.</text>
</comment>
<evidence type="ECO:0000313" key="3">
    <source>
        <dbReference type="Proteomes" id="UP000035722"/>
    </source>
</evidence>
<gene>
    <name evidence="2" type="ORF">ARTSIC4J27_2202</name>
</gene>
<proteinExistence type="predicted"/>
<sequence>MQTFPLSEPNERQHSTLTGDSRNETALRGLRSFLAERLAARPDNGQQLDGDLVE</sequence>
<protein>
    <submittedName>
        <fullName evidence="2">Uncharacterized protein</fullName>
    </submittedName>
</protein>